<evidence type="ECO:0000313" key="1">
    <source>
        <dbReference type="EMBL" id="WAW09778.1"/>
    </source>
</evidence>
<proteinExistence type="predicted"/>
<evidence type="ECO:0000313" key="2">
    <source>
        <dbReference type="Proteomes" id="UP001156215"/>
    </source>
</evidence>
<keyword evidence="2" id="KW-1185">Reference proteome</keyword>
<protein>
    <submittedName>
        <fullName evidence="1">Uncharacterized protein</fullName>
    </submittedName>
</protein>
<dbReference type="AlphaFoldDB" id="A0A9E9P396"/>
<dbReference type="Proteomes" id="UP001156215">
    <property type="component" value="Chromosome"/>
</dbReference>
<accession>A0A9E9P396</accession>
<sequence length="96" mass="10785">MDEQPQLDEEKIKSAIADLSDLSDSLTSVKAHSPYQGLDRLSVLIASLGTLRIIFHHTASMDASLDQHDCEALAAFITLLEEDFERVLDRLYRENP</sequence>
<dbReference type="EMBL" id="CP098242">
    <property type="protein sequence ID" value="WAW09778.1"/>
    <property type="molecule type" value="Genomic_DNA"/>
</dbReference>
<dbReference type="KEGG" id="ovb:NB640_11210"/>
<dbReference type="RefSeq" id="WP_269308781.1">
    <property type="nucleotide sequence ID" value="NZ_CP098242.1"/>
</dbReference>
<reference evidence="1" key="1">
    <citation type="journal article" date="2022" name="Front. Microbiol.">
        <title>New perspectives on an old grouping: The genomic and phenotypic variability of Oxalobacter formigenes and the implications for calcium oxalate stone prevention.</title>
        <authorList>
            <person name="Chmiel J.A."/>
            <person name="Carr C."/>
            <person name="Stuivenberg G.A."/>
            <person name="Venema R."/>
            <person name="Chanyi R.M."/>
            <person name="Al K.F."/>
            <person name="Giguere D."/>
            <person name="Say H."/>
            <person name="Akouris P.P."/>
            <person name="Dominguez Romero S.A."/>
            <person name="Kwong A."/>
            <person name="Tai V."/>
            <person name="Koval S.F."/>
            <person name="Razvi H."/>
            <person name="Bjazevic J."/>
            <person name="Burton J.P."/>
        </authorList>
    </citation>
    <scope>NUCLEOTIDE SEQUENCE</scope>
    <source>
        <strain evidence="1">WoOx3</strain>
    </source>
</reference>
<gene>
    <name evidence="1" type="ORF">NB640_11210</name>
</gene>
<name>A0A9E9P396_9BURK</name>
<organism evidence="1 2">
    <name type="scientific">Oxalobacter vibrioformis</name>
    <dbReference type="NCBI Taxonomy" id="933080"/>
    <lineage>
        <taxon>Bacteria</taxon>
        <taxon>Pseudomonadati</taxon>
        <taxon>Pseudomonadota</taxon>
        <taxon>Betaproteobacteria</taxon>
        <taxon>Burkholderiales</taxon>
        <taxon>Oxalobacteraceae</taxon>
        <taxon>Oxalobacter</taxon>
    </lineage>
</organism>